<dbReference type="Pfam" id="PF05002">
    <property type="entry name" value="SGS"/>
    <property type="match status" value="1"/>
</dbReference>
<reference evidence="3" key="1">
    <citation type="submission" date="2022-11" db="UniProtKB">
        <authorList>
            <consortium name="WormBaseParasite"/>
        </authorList>
    </citation>
    <scope>IDENTIFICATION</scope>
</reference>
<dbReference type="InterPro" id="IPR008978">
    <property type="entry name" value="HSP20-like_chaperone"/>
</dbReference>
<organism evidence="2 3">
    <name type="scientific">Parascaris equorum</name>
    <name type="common">Equine roundworm</name>
    <dbReference type="NCBI Taxonomy" id="6256"/>
    <lineage>
        <taxon>Eukaryota</taxon>
        <taxon>Metazoa</taxon>
        <taxon>Ecdysozoa</taxon>
        <taxon>Nematoda</taxon>
        <taxon>Chromadorea</taxon>
        <taxon>Rhabditida</taxon>
        <taxon>Spirurina</taxon>
        <taxon>Ascaridomorpha</taxon>
        <taxon>Ascaridoidea</taxon>
        <taxon>Ascarididae</taxon>
        <taxon>Parascaris</taxon>
    </lineage>
</organism>
<keyword evidence="2" id="KW-1185">Reference proteome</keyword>
<dbReference type="WBParaSite" id="PEQ_0000465501-mRNA-1">
    <property type="protein sequence ID" value="PEQ_0000465501-mRNA-1"/>
    <property type="gene ID" value="PEQ_0000465501"/>
</dbReference>
<protein>
    <submittedName>
        <fullName evidence="3">SGS domain-containing protein</fullName>
    </submittedName>
</protein>
<feature type="domain" description="SGS" evidence="1">
    <location>
        <begin position="57"/>
        <end position="145"/>
    </location>
</feature>
<dbReference type="InterPro" id="IPR044563">
    <property type="entry name" value="Sgt1-like"/>
</dbReference>
<dbReference type="InterPro" id="IPR007699">
    <property type="entry name" value="SGS_dom"/>
</dbReference>
<proteinExistence type="predicted"/>
<dbReference type="SUPFAM" id="SSF49764">
    <property type="entry name" value="HSP20-like chaperones"/>
    <property type="match status" value="1"/>
</dbReference>
<dbReference type="Proteomes" id="UP000887564">
    <property type="component" value="Unplaced"/>
</dbReference>
<dbReference type="GO" id="GO:0051087">
    <property type="term" value="F:protein-folding chaperone binding"/>
    <property type="evidence" value="ECO:0007669"/>
    <property type="project" value="InterPro"/>
</dbReference>
<name>A0A914REB7_PAREQ</name>
<dbReference type="PANTHER" id="PTHR45862">
    <property type="entry name" value="PROTEIN SGT1 HOMOLOG"/>
    <property type="match status" value="1"/>
</dbReference>
<dbReference type="PROSITE" id="PS51048">
    <property type="entry name" value="SGS"/>
    <property type="match status" value="1"/>
</dbReference>
<accession>A0A914REB7</accession>
<dbReference type="AlphaFoldDB" id="A0A914REB7"/>
<evidence type="ECO:0000313" key="2">
    <source>
        <dbReference type="Proteomes" id="UP000887564"/>
    </source>
</evidence>
<sequence>MLIQAALMVEVKMAKLIGQHWETFEKKTDNQEQKKVCFVYLLSGANPAAYNKNQISQQFVLKASLVNWDKFAKEVDEEEENVEGDAAVNRMFQIYADADDDVKKAMLKSYTESGGTVLSTNWNEIKKKRTEIKPPEGMEYKRWND</sequence>
<evidence type="ECO:0000313" key="3">
    <source>
        <dbReference type="WBParaSite" id="PEQ_0000465501-mRNA-1"/>
    </source>
</evidence>
<evidence type="ECO:0000259" key="1">
    <source>
        <dbReference type="PROSITE" id="PS51048"/>
    </source>
</evidence>